<dbReference type="InterPro" id="IPR011009">
    <property type="entry name" value="Kinase-like_dom_sf"/>
</dbReference>
<dbReference type="EMBL" id="BLAF01000061">
    <property type="protein sequence ID" value="GES25054.1"/>
    <property type="molecule type" value="Genomic_DNA"/>
</dbReference>
<comment type="caution">
    <text evidence="1">The sequence shown here is derived from an EMBL/GenBank/DDBJ whole genome shotgun (WGS) entry which is preliminary data.</text>
</comment>
<accession>A0A5M3XV16</accession>
<proteinExistence type="predicted"/>
<evidence type="ECO:0008006" key="3">
    <source>
        <dbReference type="Google" id="ProtNLM"/>
    </source>
</evidence>
<dbReference type="SUPFAM" id="SSF56112">
    <property type="entry name" value="Protein kinase-like (PK-like)"/>
    <property type="match status" value="1"/>
</dbReference>
<name>A0A5M3XV16_9ACTN</name>
<protein>
    <recommendedName>
        <fullName evidence="3">Aminoglycoside phosphotransferase domain-containing protein</fullName>
    </recommendedName>
</protein>
<evidence type="ECO:0000313" key="1">
    <source>
        <dbReference type="EMBL" id="GES25054.1"/>
    </source>
</evidence>
<dbReference type="RefSeq" id="WP_155349853.1">
    <property type="nucleotide sequence ID" value="NZ_BAAAHM010000014.1"/>
</dbReference>
<dbReference type="AlphaFoldDB" id="A0A5M3XV16"/>
<gene>
    <name evidence="1" type="ORF">Aple_079530</name>
</gene>
<sequence>MSKVVASYGTGYMLTSIVESGDGDYLWTRRPGPARTTLMRTPPPAVLAAVLAVPQGRVGLTIPERREDGGVTYRTGQSRPIASMFLGVGQAFDLEMVAADTLTATGQTLARLHAQPLPQVGLPSPEGPQRLLSWLRGGHGPGPAADLHRRAVEILGRSRLATAETWCAPLPKDRHVLLHGAPGHGILLPVTPGREGALLIGEDISAGPPEFDVGWLIGELVEFRDAGRKLGHGPLRDVDYDALIGRLLHGYATPLDLTEVGRVAALRFLTHTHDFAAYMAWHEILVGYLNVLAEVIDAADGGQLLISSQGKVSYG</sequence>
<evidence type="ECO:0000313" key="2">
    <source>
        <dbReference type="Proteomes" id="UP000377595"/>
    </source>
</evidence>
<organism evidence="1 2">
    <name type="scientific">Acrocarpospora pleiomorpha</name>
    <dbReference type="NCBI Taxonomy" id="90975"/>
    <lineage>
        <taxon>Bacteria</taxon>
        <taxon>Bacillati</taxon>
        <taxon>Actinomycetota</taxon>
        <taxon>Actinomycetes</taxon>
        <taxon>Streptosporangiales</taxon>
        <taxon>Streptosporangiaceae</taxon>
        <taxon>Acrocarpospora</taxon>
    </lineage>
</organism>
<dbReference type="Proteomes" id="UP000377595">
    <property type="component" value="Unassembled WGS sequence"/>
</dbReference>
<reference evidence="1 2" key="1">
    <citation type="submission" date="2019-10" db="EMBL/GenBank/DDBJ databases">
        <title>Whole genome shotgun sequence of Acrocarpospora pleiomorpha NBRC 16267.</title>
        <authorList>
            <person name="Ichikawa N."/>
            <person name="Kimura A."/>
            <person name="Kitahashi Y."/>
            <person name="Komaki H."/>
            <person name="Oguchi A."/>
        </authorList>
    </citation>
    <scope>NUCLEOTIDE SEQUENCE [LARGE SCALE GENOMIC DNA]</scope>
    <source>
        <strain evidence="1 2">NBRC 16267</strain>
    </source>
</reference>
<dbReference type="OrthoDB" id="3543178at2"/>
<keyword evidence="2" id="KW-1185">Reference proteome</keyword>